<dbReference type="InterPro" id="IPR000832">
    <property type="entry name" value="GPCR_2_secretin-like"/>
</dbReference>
<dbReference type="EMBL" id="UXSR01001409">
    <property type="protein sequence ID" value="VDD78229.1"/>
    <property type="molecule type" value="Genomic_DNA"/>
</dbReference>
<name>A0A3P6HQP2_MESCO</name>
<evidence type="ECO:0000259" key="7">
    <source>
        <dbReference type="PROSITE" id="PS50261"/>
    </source>
</evidence>
<feature type="transmembrane region" description="Helical" evidence="5">
    <location>
        <begin position="40"/>
        <end position="63"/>
    </location>
</feature>
<proteinExistence type="predicted"/>
<evidence type="ECO:0000256" key="5">
    <source>
        <dbReference type="SAM" id="Phobius"/>
    </source>
</evidence>
<feature type="domain" description="G-protein coupled receptors family 2 profile 2" evidence="7">
    <location>
        <begin position="1"/>
        <end position="211"/>
    </location>
</feature>
<dbReference type="Gene3D" id="1.20.1070.10">
    <property type="entry name" value="Rhodopsin 7-helix transmembrane proteins"/>
    <property type="match status" value="1"/>
</dbReference>
<evidence type="ECO:0000256" key="3">
    <source>
        <dbReference type="ARBA" id="ARBA00022989"/>
    </source>
</evidence>
<feature type="transmembrane region" description="Helical" evidence="5">
    <location>
        <begin position="75"/>
        <end position="96"/>
    </location>
</feature>
<dbReference type="PRINTS" id="PR00249">
    <property type="entry name" value="GPCRSECRETIN"/>
</dbReference>
<keyword evidence="6" id="KW-0732">Signal</keyword>
<reference evidence="8 9" key="1">
    <citation type="submission" date="2018-10" db="EMBL/GenBank/DDBJ databases">
        <authorList>
            <consortium name="Pathogen Informatics"/>
        </authorList>
    </citation>
    <scope>NUCLEOTIDE SEQUENCE [LARGE SCALE GENOMIC DNA]</scope>
</reference>
<evidence type="ECO:0000256" key="4">
    <source>
        <dbReference type="ARBA" id="ARBA00023136"/>
    </source>
</evidence>
<sequence length="424" mass="46502">MDQFHIALSLLLGTLATLFIPHVPEDFEFLCAVLAVLVNYFPLCAFAWKFIFGLNALLMILTPHSDFNDALSHRIVYIPVTVGAYIGPALIVGFWFGMAHHFKSGLGLCIGPDLLGYRWPLLAPITAVVLFNFFVLVTIGFVVLRNYLAIRRSRVSKSTHLLVLLQLMLTLGIPYMLIYIQIISPVFMLLILPIGIALTAVFMFLLVAVIDDNEVTATPGRFAFLYSWHVEAGAATTACTCVCVRPHGALISRTRVHDSLAGSSSSTPPSSTHSPHLAAITVHLTAPPSVRAVFSLVVRLRMRRPPHLFRHQLVIVHLRDTRCVGASRNLSYLMPVNSSNVGKKVSCYLQGLVTFALSLRPVTFAIPHLQVSSRLLSTERLVAHIEMTTSTTSSAPRTPQLLSLAGIRLERAAIECGTCQLASS</sequence>
<dbReference type="GO" id="GO:0016020">
    <property type="term" value="C:membrane"/>
    <property type="evidence" value="ECO:0007669"/>
    <property type="project" value="UniProtKB-SubCell"/>
</dbReference>
<organism evidence="8 9">
    <name type="scientific">Mesocestoides corti</name>
    <name type="common">Flatworm</name>
    <dbReference type="NCBI Taxonomy" id="53468"/>
    <lineage>
        <taxon>Eukaryota</taxon>
        <taxon>Metazoa</taxon>
        <taxon>Spiralia</taxon>
        <taxon>Lophotrochozoa</taxon>
        <taxon>Platyhelminthes</taxon>
        <taxon>Cestoda</taxon>
        <taxon>Eucestoda</taxon>
        <taxon>Cyclophyllidea</taxon>
        <taxon>Mesocestoididae</taxon>
        <taxon>Mesocestoides</taxon>
    </lineage>
</organism>
<dbReference type="GO" id="GO:0004930">
    <property type="term" value="F:G protein-coupled receptor activity"/>
    <property type="evidence" value="ECO:0007669"/>
    <property type="project" value="InterPro"/>
</dbReference>
<dbReference type="PROSITE" id="PS50261">
    <property type="entry name" value="G_PROTEIN_RECEP_F2_4"/>
    <property type="match status" value="1"/>
</dbReference>
<protein>
    <recommendedName>
        <fullName evidence="7">G-protein coupled receptors family 2 profile 2 domain-containing protein</fullName>
    </recommendedName>
</protein>
<feature type="transmembrane region" description="Helical" evidence="5">
    <location>
        <begin position="186"/>
        <end position="210"/>
    </location>
</feature>
<dbReference type="Proteomes" id="UP000267029">
    <property type="component" value="Unassembled WGS sequence"/>
</dbReference>
<dbReference type="GO" id="GO:0007166">
    <property type="term" value="P:cell surface receptor signaling pathway"/>
    <property type="evidence" value="ECO:0007669"/>
    <property type="project" value="InterPro"/>
</dbReference>
<accession>A0A3P6HQP2</accession>
<dbReference type="OrthoDB" id="8191206at2759"/>
<feature type="chain" id="PRO_5018061453" description="G-protein coupled receptors family 2 profile 2 domain-containing protein" evidence="6">
    <location>
        <begin position="17"/>
        <end position="424"/>
    </location>
</feature>
<keyword evidence="3 5" id="KW-1133">Transmembrane helix</keyword>
<dbReference type="AlphaFoldDB" id="A0A3P6HQP2"/>
<feature type="transmembrane region" description="Helical" evidence="5">
    <location>
        <begin position="160"/>
        <end position="180"/>
    </location>
</feature>
<gene>
    <name evidence="8" type="ORF">MCOS_LOCUS4232</name>
</gene>
<evidence type="ECO:0000256" key="1">
    <source>
        <dbReference type="ARBA" id="ARBA00004141"/>
    </source>
</evidence>
<evidence type="ECO:0000256" key="6">
    <source>
        <dbReference type="SAM" id="SignalP"/>
    </source>
</evidence>
<dbReference type="InterPro" id="IPR017981">
    <property type="entry name" value="GPCR_2-like_7TM"/>
</dbReference>
<feature type="signal peptide" evidence="6">
    <location>
        <begin position="1"/>
        <end position="16"/>
    </location>
</feature>
<comment type="subcellular location">
    <subcellularLocation>
        <location evidence="1">Membrane</location>
        <topology evidence="1">Multi-pass membrane protein</topology>
    </subcellularLocation>
</comment>
<feature type="transmembrane region" description="Helical" evidence="5">
    <location>
        <begin position="121"/>
        <end position="148"/>
    </location>
</feature>
<dbReference type="Pfam" id="PF00002">
    <property type="entry name" value="7tm_2"/>
    <property type="match status" value="1"/>
</dbReference>
<dbReference type="STRING" id="53468.A0A3P6HQP2"/>
<evidence type="ECO:0000313" key="8">
    <source>
        <dbReference type="EMBL" id="VDD78229.1"/>
    </source>
</evidence>
<keyword evidence="9" id="KW-1185">Reference proteome</keyword>
<evidence type="ECO:0000256" key="2">
    <source>
        <dbReference type="ARBA" id="ARBA00022692"/>
    </source>
</evidence>
<evidence type="ECO:0000313" key="9">
    <source>
        <dbReference type="Proteomes" id="UP000267029"/>
    </source>
</evidence>
<keyword evidence="2 5" id="KW-0812">Transmembrane</keyword>
<keyword evidence="4 5" id="KW-0472">Membrane</keyword>